<protein>
    <recommendedName>
        <fullName evidence="1">Integrase catalytic domain-containing protein</fullName>
    </recommendedName>
</protein>
<sequence>MAIDCTSKVAFAELHPRAKRVVAAELLRRVFDKLPYRVHTVLTDNGVQFTPQAHQFLPGGHSFDCICRKYGVEHRLTGPVYPWTSG</sequence>
<evidence type="ECO:0000313" key="3">
    <source>
        <dbReference type="Proteomes" id="UP000717634"/>
    </source>
</evidence>
<accession>A0ABX1HLU3</accession>
<dbReference type="InterPro" id="IPR036397">
    <property type="entry name" value="RNaseH_sf"/>
</dbReference>
<dbReference type="InterPro" id="IPR012337">
    <property type="entry name" value="RNaseH-like_sf"/>
</dbReference>
<dbReference type="SUPFAM" id="SSF53098">
    <property type="entry name" value="Ribonuclease H-like"/>
    <property type="match status" value="1"/>
</dbReference>
<evidence type="ECO:0000259" key="1">
    <source>
        <dbReference type="PROSITE" id="PS50994"/>
    </source>
</evidence>
<reference evidence="2 3" key="1">
    <citation type="submission" date="2020-03" db="EMBL/GenBank/DDBJ databases">
        <title>Genomic Encyclopedia of Type Strains, Phase IV (KMG-V): Genome sequencing to study the core and pangenomes of soil and plant-associated prokaryotes.</title>
        <authorList>
            <person name="Whitman W."/>
        </authorList>
    </citation>
    <scope>NUCLEOTIDE SEQUENCE [LARGE SCALE GENOMIC DNA]</scope>
    <source>
        <strain evidence="2 3">1B</strain>
    </source>
</reference>
<feature type="domain" description="Integrase catalytic" evidence="1">
    <location>
        <begin position="1"/>
        <end position="86"/>
    </location>
</feature>
<dbReference type="PROSITE" id="PS50994">
    <property type="entry name" value="INTEGRASE"/>
    <property type="match status" value="1"/>
</dbReference>
<dbReference type="Gene3D" id="3.30.420.10">
    <property type="entry name" value="Ribonuclease H-like superfamily/Ribonuclease H"/>
    <property type="match status" value="1"/>
</dbReference>
<dbReference type="Proteomes" id="UP000717634">
    <property type="component" value="Unassembled WGS sequence"/>
</dbReference>
<name>A0ABX1HLU3_9BACT</name>
<gene>
    <name evidence="2" type="ORF">HBN54_003849</name>
</gene>
<dbReference type="EMBL" id="JAAVTK010000014">
    <property type="protein sequence ID" value="NKI91233.1"/>
    <property type="molecule type" value="Genomic_DNA"/>
</dbReference>
<proteinExistence type="predicted"/>
<keyword evidence="3" id="KW-1185">Reference proteome</keyword>
<evidence type="ECO:0000313" key="2">
    <source>
        <dbReference type="EMBL" id="NKI91233.1"/>
    </source>
</evidence>
<organism evidence="2 3">
    <name type="scientific">Hymenobacter artigasi</name>
    <dbReference type="NCBI Taxonomy" id="2719616"/>
    <lineage>
        <taxon>Bacteria</taxon>
        <taxon>Pseudomonadati</taxon>
        <taxon>Bacteroidota</taxon>
        <taxon>Cytophagia</taxon>
        <taxon>Cytophagales</taxon>
        <taxon>Hymenobacteraceae</taxon>
        <taxon>Hymenobacter</taxon>
    </lineage>
</organism>
<dbReference type="InterPro" id="IPR001584">
    <property type="entry name" value="Integrase_cat-core"/>
</dbReference>
<comment type="caution">
    <text evidence="2">The sequence shown here is derived from an EMBL/GenBank/DDBJ whole genome shotgun (WGS) entry which is preliminary data.</text>
</comment>